<evidence type="ECO:0000256" key="2">
    <source>
        <dbReference type="ARBA" id="ARBA00008834"/>
    </source>
</evidence>
<dbReference type="Gene3D" id="2.160.20.10">
    <property type="entry name" value="Single-stranded right-handed beta-helix, Pectin lyase-like"/>
    <property type="match status" value="2"/>
</dbReference>
<keyword evidence="7" id="KW-0961">Cell wall biogenesis/degradation</keyword>
<dbReference type="EMBL" id="JAAMPC010000003">
    <property type="protein sequence ID" value="KAG2322117.1"/>
    <property type="molecule type" value="Genomic_DNA"/>
</dbReference>
<dbReference type="PROSITE" id="PS00502">
    <property type="entry name" value="POLYGALACTURONASE"/>
    <property type="match status" value="1"/>
</dbReference>
<keyword evidence="12" id="KW-1185">Reference proteome</keyword>
<dbReference type="GO" id="GO:0005975">
    <property type="term" value="P:carbohydrate metabolic process"/>
    <property type="evidence" value="ECO:0007669"/>
    <property type="project" value="InterPro"/>
</dbReference>
<sequence>MASSLSYITILVTIFFYRFAQSDARTSLNVLSFGAKPNGVVDSTNAFSDAWESACRVEDSVMIYVPKGRYLIGRELRFEGESCKSREITLRIDGTLIGPQDYRLLGQKQNWFSFVRVHSVTLLGGSFDAKGSTLWSCKANGQNCPEGATTLRFMDSYNVKIKGALSLNSQLFHIAINRCNNFEARTSLNVLTFGAKPNGVVDSTKAFSDAWDSACRVEDSAMIYVPKGRYLIGRELRFEGESCKSREITLRIDGTLIGPQDYRLLGKEQNWFNFVGVHNVTVLGGSFDAKGSTLWSCKANGQNCPEGATTLRFMDSYNVKIKGVLSLNSQLFHIAINRCNNVKIEDIRIIAPDDSPNTDGIHIQKSTDIEVRNASIKTGDDCISIGPGTKNLMVDGITCGPGHGISIGSLAKDLEEEGVVNVTVKKAVFVRTDNGLRIKSWPRHSKGFVERVRFLGARMVNVSYPILIDQNYCPGDSYCPTEESEIKINDVIYSGIMGTSATKVAIKMDCSERLPCTQIRMHAINLTYNGGEAKTSCINASGKQLGLVIPNGCL</sequence>
<evidence type="ECO:0000313" key="12">
    <source>
        <dbReference type="Proteomes" id="UP000886595"/>
    </source>
</evidence>
<dbReference type="Pfam" id="PF00295">
    <property type="entry name" value="Glyco_hydro_28"/>
    <property type="match status" value="2"/>
</dbReference>
<name>A0A8X8B5C4_BRACI</name>
<keyword evidence="4" id="KW-0964">Secreted</keyword>
<keyword evidence="5 9" id="KW-0378">Hydrolase</keyword>
<comment type="similarity">
    <text evidence="2 9">Belongs to the glycosyl hydrolase 28 family.</text>
</comment>
<protein>
    <recommendedName>
        <fullName evidence="13">Polygalacturonase</fullName>
    </recommendedName>
</protein>
<dbReference type="OrthoDB" id="187139at2759"/>
<evidence type="ECO:0000256" key="6">
    <source>
        <dbReference type="ARBA" id="ARBA00023295"/>
    </source>
</evidence>
<evidence type="ECO:0000256" key="4">
    <source>
        <dbReference type="ARBA" id="ARBA00022525"/>
    </source>
</evidence>
<accession>A0A8X8B5C4</accession>
<evidence type="ECO:0008006" key="13">
    <source>
        <dbReference type="Google" id="ProtNLM"/>
    </source>
</evidence>
<comment type="subcellular location">
    <subcellularLocation>
        <location evidence="1">Secreted</location>
        <location evidence="1">Cell wall</location>
    </subcellularLocation>
</comment>
<dbReference type="FunFam" id="2.160.20.10:FF:000068">
    <property type="entry name" value="Polygalacturonase"/>
    <property type="match status" value="1"/>
</dbReference>
<dbReference type="InterPro" id="IPR006626">
    <property type="entry name" value="PbH1"/>
</dbReference>
<evidence type="ECO:0000256" key="10">
    <source>
        <dbReference type="SAM" id="SignalP"/>
    </source>
</evidence>
<reference evidence="11 12" key="1">
    <citation type="submission" date="2020-02" db="EMBL/GenBank/DDBJ databases">
        <authorList>
            <person name="Ma Q."/>
            <person name="Huang Y."/>
            <person name="Song X."/>
            <person name="Pei D."/>
        </authorList>
    </citation>
    <scope>NUCLEOTIDE SEQUENCE [LARGE SCALE GENOMIC DNA]</scope>
    <source>
        <strain evidence="11">Sxm20200214</strain>
        <tissue evidence="11">Leaf</tissue>
    </source>
</reference>
<keyword evidence="3" id="KW-0134">Cell wall</keyword>
<dbReference type="GO" id="GO:0071555">
    <property type="term" value="P:cell wall organization"/>
    <property type="evidence" value="ECO:0007669"/>
    <property type="project" value="UniProtKB-KW"/>
</dbReference>
<dbReference type="PANTHER" id="PTHR31375">
    <property type="match status" value="1"/>
</dbReference>
<evidence type="ECO:0000256" key="5">
    <source>
        <dbReference type="ARBA" id="ARBA00022801"/>
    </source>
</evidence>
<evidence type="ECO:0000256" key="3">
    <source>
        <dbReference type="ARBA" id="ARBA00022512"/>
    </source>
</evidence>
<keyword evidence="10" id="KW-0732">Signal</keyword>
<feature type="chain" id="PRO_5036460161" description="Polygalacturonase" evidence="10">
    <location>
        <begin position="25"/>
        <end position="554"/>
    </location>
</feature>
<feature type="active site" evidence="8">
    <location>
        <position position="403"/>
    </location>
</feature>
<evidence type="ECO:0000256" key="7">
    <source>
        <dbReference type="ARBA" id="ARBA00023316"/>
    </source>
</evidence>
<gene>
    <name evidence="11" type="ORF">Bca52824_015330</name>
</gene>
<dbReference type="Proteomes" id="UP000886595">
    <property type="component" value="Unassembled WGS sequence"/>
</dbReference>
<dbReference type="InterPro" id="IPR012334">
    <property type="entry name" value="Pectin_lyas_fold"/>
</dbReference>
<keyword evidence="6 9" id="KW-0326">Glycosidase</keyword>
<evidence type="ECO:0000256" key="9">
    <source>
        <dbReference type="RuleBase" id="RU361169"/>
    </source>
</evidence>
<evidence type="ECO:0000256" key="1">
    <source>
        <dbReference type="ARBA" id="ARBA00004191"/>
    </source>
</evidence>
<comment type="caution">
    <text evidence="11">The sequence shown here is derived from an EMBL/GenBank/DDBJ whole genome shotgun (WGS) entry which is preliminary data.</text>
</comment>
<dbReference type="InterPro" id="IPR000743">
    <property type="entry name" value="Glyco_hydro_28"/>
</dbReference>
<evidence type="ECO:0000256" key="8">
    <source>
        <dbReference type="PROSITE-ProRule" id="PRU10052"/>
    </source>
</evidence>
<dbReference type="InterPro" id="IPR011050">
    <property type="entry name" value="Pectin_lyase_fold/virulence"/>
</dbReference>
<dbReference type="AlphaFoldDB" id="A0A8X8B5C4"/>
<evidence type="ECO:0000313" key="11">
    <source>
        <dbReference type="EMBL" id="KAG2322117.1"/>
    </source>
</evidence>
<organism evidence="11 12">
    <name type="scientific">Brassica carinata</name>
    <name type="common">Ethiopian mustard</name>
    <name type="synonym">Abyssinian cabbage</name>
    <dbReference type="NCBI Taxonomy" id="52824"/>
    <lineage>
        <taxon>Eukaryota</taxon>
        <taxon>Viridiplantae</taxon>
        <taxon>Streptophyta</taxon>
        <taxon>Embryophyta</taxon>
        <taxon>Tracheophyta</taxon>
        <taxon>Spermatophyta</taxon>
        <taxon>Magnoliopsida</taxon>
        <taxon>eudicotyledons</taxon>
        <taxon>Gunneridae</taxon>
        <taxon>Pentapetalae</taxon>
        <taxon>rosids</taxon>
        <taxon>malvids</taxon>
        <taxon>Brassicales</taxon>
        <taxon>Brassicaceae</taxon>
        <taxon>Brassiceae</taxon>
        <taxon>Brassica</taxon>
    </lineage>
</organism>
<dbReference type="SUPFAM" id="SSF51126">
    <property type="entry name" value="Pectin lyase-like"/>
    <property type="match status" value="2"/>
</dbReference>
<dbReference type="SMART" id="SM00710">
    <property type="entry name" value="PbH1"/>
    <property type="match status" value="3"/>
</dbReference>
<feature type="signal peptide" evidence="10">
    <location>
        <begin position="1"/>
        <end position="24"/>
    </location>
</feature>
<dbReference type="GO" id="GO:0004650">
    <property type="term" value="F:polygalacturonase activity"/>
    <property type="evidence" value="ECO:0007669"/>
    <property type="project" value="InterPro"/>
</dbReference>
<proteinExistence type="inferred from homology"/>